<evidence type="ECO:0000313" key="1">
    <source>
        <dbReference type="EMBL" id="PWR07737.1"/>
    </source>
</evidence>
<name>A0A317CZA8_9ACTN</name>
<accession>A0A317CZA8</accession>
<comment type="caution">
    <text evidence="1">The sequence shown here is derived from an EMBL/GenBank/DDBJ whole genome shotgun (WGS) entry which is preliminary data.</text>
</comment>
<dbReference type="Proteomes" id="UP000246050">
    <property type="component" value="Unassembled WGS sequence"/>
</dbReference>
<dbReference type="EMBL" id="QGKS01000457">
    <property type="protein sequence ID" value="PWR07737.1"/>
    <property type="molecule type" value="Genomic_DNA"/>
</dbReference>
<organism evidence="1 2">
    <name type="scientific">Micromonospora sicca</name>
    <dbReference type="NCBI Taxonomy" id="2202420"/>
    <lineage>
        <taxon>Bacteria</taxon>
        <taxon>Bacillati</taxon>
        <taxon>Actinomycetota</taxon>
        <taxon>Actinomycetes</taxon>
        <taxon>Micromonosporales</taxon>
        <taxon>Micromonosporaceae</taxon>
        <taxon>Micromonospora</taxon>
    </lineage>
</organism>
<proteinExistence type="predicted"/>
<gene>
    <name evidence="1" type="ORF">DKT69_34130</name>
</gene>
<sequence>MGYADLGDEGVEEGAEEGLRGLVLDSGVRPAGASRCAARISAVLNDASRRLPEMARTETDLVCLLVRMPHATA</sequence>
<evidence type="ECO:0000313" key="2">
    <source>
        <dbReference type="Proteomes" id="UP000246050"/>
    </source>
</evidence>
<dbReference type="AlphaFoldDB" id="A0A317CZA8"/>
<reference evidence="1 2" key="1">
    <citation type="submission" date="2018-05" db="EMBL/GenBank/DDBJ databases">
        <title>Micromonosporas from Atacama Desert.</title>
        <authorList>
            <person name="Carro L."/>
            <person name="Golinska P."/>
            <person name="Klenk H.-P."/>
            <person name="Goodfellow M."/>
        </authorList>
    </citation>
    <scope>NUCLEOTIDE SEQUENCE [LARGE SCALE GENOMIC DNA]</scope>
    <source>
        <strain evidence="1 2">4G51</strain>
    </source>
</reference>
<protein>
    <submittedName>
        <fullName evidence="1">Uncharacterized protein</fullName>
    </submittedName>
</protein>